<dbReference type="InterPro" id="IPR053369">
    <property type="entry name" value="SrfA-induced_signal"/>
</dbReference>
<name>A0A069RDF7_PEPLI</name>
<dbReference type="Gene3D" id="2.120.10.30">
    <property type="entry name" value="TolB, C-terminal domain"/>
    <property type="match status" value="1"/>
</dbReference>
<gene>
    <name evidence="3" type="ORF">CLIT_11c01000</name>
</gene>
<dbReference type="STRING" id="1121324.CLIT_11c01000"/>
<dbReference type="eggNOG" id="COG0823">
    <property type="taxonomic scope" value="Bacteria"/>
</dbReference>
<dbReference type="PANTHER" id="PTHR32256">
    <property type="match status" value="1"/>
</dbReference>
<dbReference type="SUPFAM" id="SSF63825">
    <property type="entry name" value="YWTD domain"/>
    <property type="match status" value="1"/>
</dbReference>
<reference evidence="3 4" key="1">
    <citation type="submission" date="2014-03" db="EMBL/GenBank/DDBJ databases">
        <title>Genome sequence of Clostridium litorale W6, DSM 5388.</title>
        <authorList>
            <person name="Poehlein A."/>
            <person name="Jagirdar A."/>
            <person name="Khonsari B."/>
            <person name="Chibani C.M."/>
            <person name="Gutierrez Gutierrez D.A."/>
            <person name="Davydova E."/>
            <person name="Alghaithi H.S."/>
            <person name="Nair K.P."/>
            <person name="Dhamotharan K."/>
            <person name="Chandran L."/>
            <person name="G W."/>
            <person name="Daniel R."/>
        </authorList>
    </citation>
    <scope>NUCLEOTIDE SEQUENCE [LARGE SCALE GENOMIC DNA]</scope>
    <source>
        <strain evidence="3 4">W6</strain>
    </source>
</reference>
<keyword evidence="1" id="KW-0472">Membrane</keyword>
<keyword evidence="4" id="KW-1185">Reference proteome</keyword>
<keyword evidence="1" id="KW-1133">Transmembrane helix</keyword>
<dbReference type="InterPro" id="IPR011042">
    <property type="entry name" value="6-blade_b-propeller_TolB-like"/>
</dbReference>
<evidence type="ECO:0000256" key="1">
    <source>
        <dbReference type="SAM" id="Phobius"/>
    </source>
</evidence>
<accession>A0A069RDF7</accession>
<sequence length="522" mass="60014">MKKDLLALTVFIFAVDMLIGGIEKLNSNGVYKKSGIYLYLVGVIPVISQMIEWRESGFGATYAVFTVIIGMMGAWGFYSTWRRKEITAYGTSREMIEMAVSDILLKYNIAFESKMEGDIVNFDIAGSKAWIKINKSSFGKDIFTLDIMDYRKIPSYDEMEADFEHTMANEAKCRYMLRGVWNLAGALVAMVFLQTIVSDVNIIKEIGDRYESYRLSSIENIVIKDECEIGNTQSNANNYGVVAETDDYIFYANETYVYRTDKDFSRSRTLINESSGPWKDSLNIVEDWVFFQQEKEITRMKIDGSDKDRLFKGYAVDMHVIGNWIYFINYSDGGKVYRMDVNGQNKEVICDKEVSDMTVYEGCVYYSYKGEEEEQGHLEVMNIDGSEKRYIAHVNTRDMVVEDGYIYYIDYEKSNLYRMEIESGTMEKLSGEDIVGFSKDGEWIFYTLKAPEDSTWDSKGLYKMDIDGSNVMALDFESYLDFSEIGVTKDWVFYNASNDREAPRLRRIRKDGSGGVDLGMVD</sequence>
<comment type="caution">
    <text evidence="3">The sequence shown here is derived from an EMBL/GenBank/DDBJ whole genome shotgun (WGS) entry which is preliminary data.</text>
</comment>
<protein>
    <recommendedName>
        <fullName evidence="2">Prolow-density lipoprotein receptor-related protein 1-like beta-propeller domain-containing protein</fullName>
    </recommendedName>
</protein>
<dbReference type="RefSeq" id="WP_038264982.1">
    <property type="nucleotide sequence ID" value="NZ_FSRH01000002.1"/>
</dbReference>
<dbReference type="AlphaFoldDB" id="A0A069RDF7"/>
<evidence type="ECO:0000313" key="3">
    <source>
        <dbReference type="EMBL" id="KDR95071.1"/>
    </source>
</evidence>
<dbReference type="InterPro" id="IPR032485">
    <property type="entry name" value="LRP1-like_beta_prop"/>
</dbReference>
<dbReference type="Pfam" id="PF16472">
    <property type="entry name" value="DUF5050"/>
    <property type="match status" value="1"/>
</dbReference>
<keyword evidence="1" id="KW-0812">Transmembrane</keyword>
<dbReference type="OrthoDB" id="1676127at2"/>
<feature type="transmembrane region" description="Helical" evidence="1">
    <location>
        <begin position="34"/>
        <end position="51"/>
    </location>
</feature>
<dbReference type="Proteomes" id="UP000027946">
    <property type="component" value="Unassembled WGS sequence"/>
</dbReference>
<feature type="transmembrane region" description="Helical" evidence="1">
    <location>
        <begin position="179"/>
        <end position="197"/>
    </location>
</feature>
<dbReference type="PANTHER" id="PTHR32256:SF17">
    <property type="entry name" value="EGF-LIKE DOMAIN-CONTAINING PROTEIN"/>
    <property type="match status" value="1"/>
</dbReference>
<dbReference type="EMBL" id="JJMM01000011">
    <property type="protein sequence ID" value="KDR95071.1"/>
    <property type="molecule type" value="Genomic_DNA"/>
</dbReference>
<organism evidence="3 4">
    <name type="scientific">Peptoclostridium litorale DSM 5388</name>
    <dbReference type="NCBI Taxonomy" id="1121324"/>
    <lineage>
        <taxon>Bacteria</taxon>
        <taxon>Bacillati</taxon>
        <taxon>Bacillota</taxon>
        <taxon>Clostridia</taxon>
        <taxon>Peptostreptococcales</taxon>
        <taxon>Peptoclostridiaceae</taxon>
        <taxon>Peptoclostridium</taxon>
    </lineage>
</organism>
<feature type="transmembrane region" description="Helical" evidence="1">
    <location>
        <begin position="57"/>
        <end position="78"/>
    </location>
</feature>
<feature type="domain" description="Prolow-density lipoprotein receptor-related protein 1-like beta-propeller" evidence="2">
    <location>
        <begin position="231"/>
        <end position="501"/>
    </location>
</feature>
<evidence type="ECO:0000313" key="4">
    <source>
        <dbReference type="Proteomes" id="UP000027946"/>
    </source>
</evidence>
<evidence type="ECO:0000259" key="2">
    <source>
        <dbReference type="Pfam" id="PF16472"/>
    </source>
</evidence>
<feature type="transmembrane region" description="Helical" evidence="1">
    <location>
        <begin position="6"/>
        <end position="22"/>
    </location>
</feature>
<proteinExistence type="predicted"/>